<dbReference type="InterPro" id="IPR013785">
    <property type="entry name" value="Aldolase_TIM"/>
</dbReference>
<comment type="caution">
    <text evidence="1">The sequence shown here is derived from an EMBL/GenBank/DDBJ whole genome shotgun (WGS) entry which is preliminary data.</text>
</comment>
<reference evidence="1 2" key="1">
    <citation type="submission" date="2017-06" db="EMBL/GenBank/DDBJ databases">
        <title>Raineya orbicola gen. nov., sp. nov. a slightly thermophilic bacterium of the phylum Bacteroidetes and the description of Raineyaceae fam. nov.</title>
        <authorList>
            <person name="Albuquerque L."/>
            <person name="Polonia A.R.M."/>
            <person name="Barroso C."/>
            <person name="Froufe H.J.C."/>
            <person name="Lage O."/>
            <person name="Lobo-Da-Cunha A."/>
            <person name="Egas C."/>
            <person name="Da Costa M.S."/>
        </authorList>
    </citation>
    <scope>NUCLEOTIDE SEQUENCE [LARGE SCALE GENOMIC DNA]</scope>
    <source>
        <strain evidence="1 2">SPSPC-11</strain>
    </source>
</reference>
<gene>
    <name evidence="1" type="ORF">Rain11_1377</name>
</gene>
<dbReference type="Gene3D" id="3.20.20.70">
    <property type="entry name" value="Aldolase class I"/>
    <property type="match status" value="1"/>
</dbReference>
<evidence type="ECO:0008006" key="3">
    <source>
        <dbReference type="Google" id="ProtNLM"/>
    </source>
</evidence>
<dbReference type="EMBL" id="NKXO01000019">
    <property type="protein sequence ID" value="PKQ69332.1"/>
    <property type="molecule type" value="Genomic_DNA"/>
</dbReference>
<proteinExistence type="predicted"/>
<dbReference type="InterPro" id="IPR011060">
    <property type="entry name" value="RibuloseP-bd_barrel"/>
</dbReference>
<dbReference type="SUPFAM" id="SSF51366">
    <property type="entry name" value="Ribulose-phoshate binding barrel"/>
    <property type="match status" value="1"/>
</dbReference>
<organism evidence="1 2">
    <name type="scientific">Raineya orbicola</name>
    <dbReference type="NCBI Taxonomy" id="2016530"/>
    <lineage>
        <taxon>Bacteria</taxon>
        <taxon>Pseudomonadati</taxon>
        <taxon>Bacteroidota</taxon>
        <taxon>Cytophagia</taxon>
        <taxon>Cytophagales</taxon>
        <taxon>Raineyaceae</taxon>
        <taxon>Raineya</taxon>
    </lineage>
</organism>
<dbReference type="Proteomes" id="UP000233387">
    <property type="component" value="Unassembled WGS sequence"/>
</dbReference>
<accession>A0A2N3IG70</accession>
<evidence type="ECO:0000313" key="2">
    <source>
        <dbReference type="Proteomes" id="UP000233387"/>
    </source>
</evidence>
<sequence>MALRCVVKVGSVTNLSDARYAAGMGVEMLGFRVQENDENYMPAETYQEITSWISGTDFILEISQTSWQDLQNILEKYPCNALEIADENLLEMLIKNAETSENLPIKLLWKVKNKQIFTQKAENWRKWISFFVFSKTDINFCQELAEKYPILLEGDFSAVEVEKILAETSIKGFSLKGSAEIAPGLKDFDHLAEVLEILETE</sequence>
<dbReference type="RefSeq" id="WP_133121530.1">
    <property type="nucleotide sequence ID" value="NZ_NKXO01000019.1"/>
</dbReference>
<dbReference type="AlphaFoldDB" id="A0A2N3IG70"/>
<protein>
    <recommendedName>
        <fullName evidence="3">Phosphoribosylanthranilate isomerase</fullName>
    </recommendedName>
</protein>
<keyword evidence="2" id="KW-1185">Reference proteome</keyword>
<dbReference type="OrthoDB" id="941905at2"/>
<name>A0A2N3IG70_9BACT</name>
<evidence type="ECO:0000313" key="1">
    <source>
        <dbReference type="EMBL" id="PKQ69332.1"/>
    </source>
</evidence>